<dbReference type="RefSeq" id="WP_004616398.1">
    <property type="nucleotide sequence ID" value="NZ_ACXX02000001.1"/>
</dbReference>
<dbReference type="AlphaFoldDB" id="F1T7X9"/>
<dbReference type="SUPFAM" id="SSF47413">
    <property type="entry name" value="lambda repressor-like DNA-binding domains"/>
    <property type="match status" value="1"/>
</dbReference>
<evidence type="ECO:0000313" key="2">
    <source>
        <dbReference type="Proteomes" id="UP000003860"/>
    </source>
</evidence>
<dbReference type="CDD" id="cd00093">
    <property type="entry name" value="HTH_XRE"/>
    <property type="match status" value="1"/>
</dbReference>
<proteinExistence type="predicted"/>
<name>F1T7X9_9FIRM</name>
<keyword evidence="2" id="KW-1185">Reference proteome</keyword>
<sequence length="550" mass="64388">MVTNMKFGECLHFLLSTLDISINRLSKAINIDRSLVNRWINEKRTPSYNTTYIESISEYLSNSILNSFQEQHLNELFLRVCGDSEREISIKDKIKKILLQSQGYSIECKKKAVKESKAHSISKKEISNFLDNYQFGFEVDGNIRSSNPALTTYNPNFCINMSSEDKVIIGRKNVLSAGISLLEAAANQKCNNNNTIYISFNNELDINYDSGLIHLRNAVLEAINNGWNVLFLLRLNNNINRTIRFINFSKLLINTGKFHPYYLKKYDIFTTDKEFIIVPEIGALFCLSDKLCSGVDTAFYYKNNVAVNIFRNYFNNILTTYAHPLAKYYSQDNAIEYGYCMAESEESIGNRVLYKYDFSILTLPENLYSKLLQRKNLSHDEILTSLEFYTRRLKAFLSNIHIYEYTDIFSIDCINNLIKYRKFYFYYHNGVEIINLEVQDVIELLQNIIRLLEKYNNYNITFMSQNPDKTIQCFNFCCIVKEKKAVTLESYEPSKTMPKVRLSVEEPMLVKAFEEYFKEIWDQIAPINKDKKEIINWLQCQLNLLKNKNW</sequence>
<dbReference type="EMBL" id="ACXX02000001">
    <property type="protein sequence ID" value="EGD49577.1"/>
    <property type="molecule type" value="Genomic_DNA"/>
</dbReference>
<dbReference type="OrthoDB" id="2491297at2"/>
<accession>F1T7X9</accession>
<organism evidence="1 2">
    <name type="scientific">Ruminiclostridium papyrosolvens DSM 2782</name>
    <dbReference type="NCBI Taxonomy" id="588581"/>
    <lineage>
        <taxon>Bacteria</taxon>
        <taxon>Bacillati</taxon>
        <taxon>Bacillota</taxon>
        <taxon>Clostridia</taxon>
        <taxon>Eubacteriales</taxon>
        <taxon>Oscillospiraceae</taxon>
        <taxon>Ruminiclostridium</taxon>
    </lineage>
</organism>
<comment type="caution">
    <text evidence="1">The sequence shown here is derived from an EMBL/GenBank/DDBJ whole genome shotgun (WGS) entry which is preliminary data.</text>
</comment>
<reference evidence="1" key="1">
    <citation type="submission" date="2009-07" db="EMBL/GenBank/DDBJ databases">
        <authorList>
            <consortium name="US DOE Joint Genome Institute (JGI-PGF)"/>
            <person name="Lucas S."/>
            <person name="Copeland A."/>
            <person name="Lapidus A."/>
            <person name="Glavina del Rio T."/>
            <person name="Tice H."/>
            <person name="Bruce D."/>
            <person name="Goodwin L."/>
            <person name="Pitluck S."/>
            <person name="Larimer F."/>
            <person name="Land M.L."/>
            <person name="Mouttaki H."/>
            <person name="He Z."/>
            <person name="Zhou J."/>
            <person name="Hemme C.L."/>
        </authorList>
    </citation>
    <scope>NUCLEOTIDE SEQUENCE [LARGE SCALE GENOMIC DNA]</scope>
    <source>
        <strain evidence="1">DSM 2782</strain>
    </source>
</reference>
<reference evidence="1" key="2">
    <citation type="submission" date="2011-01" db="EMBL/GenBank/DDBJ databases">
        <title>The Non-contiguous Finished genome of Clostridium papyrosolvens.</title>
        <authorList>
            <person name="Lucas S."/>
            <person name="Copeland A."/>
            <person name="Lapidus A."/>
            <person name="Cheng J.-F."/>
            <person name="Goodwin L."/>
            <person name="Pitluck S."/>
            <person name="Misra M."/>
            <person name="Chertkov O."/>
            <person name="Detter J.C."/>
            <person name="Han C."/>
            <person name="Tapia R."/>
            <person name="Land M."/>
            <person name="Hauser L."/>
            <person name="Kyrpides N."/>
            <person name="Ivanova N."/>
            <person name="Pagani I."/>
            <person name="Mouttaki H."/>
            <person name="He Z."/>
            <person name="Zhou J."/>
            <person name="Hemme C.L."/>
            <person name="Woyke T."/>
        </authorList>
    </citation>
    <scope>NUCLEOTIDE SEQUENCE [LARGE SCALE GENOMIC DNA]</scope>
    <source>
        <strain evidence="1">DSM 2782</strain>
    </source>
</reference>
<protein>
    <submittedName>
        <fullName evidence="1">Uncharacterized protein</fullName>
    </submittedName>
</protein>
<dbReference type="GO" id="GO:0003677">
    <property type="term" value="F:DNA binding"/>
    <property type="evidence" value="ECO:0007669"/>
    <property type="project" value="InterPro"/>
</dbReference>
<dbReference type="Proteomes" id="UP000003860">
    <property type="component" value="Unassembled WGS sequence"/>
</dbReference>
<dbReference type="STRING" id="588581.Cpap_4014"/>
<dbReference type="InterPro" id="IPR001387">
    <property type="entry name" value="Cro/C1-type_HTH"/>
</dbReference>
<evidence type="ECO:0000313" key="1">
    <source>
        <dbReference type="EMBL" id="EGD49577.1"/>
    </source>
</evidence>
<dbReference type="InterPro" id="IPR010982">
    <property type="entry name" value="Lambda_DNA-bd_dom_sf"/>
</dbReference>
<gene>
    <name evidence="1" type="ORF">Cpap_4014</name>
</gene>
<dbReference type="eggNOG" id="COG1426">
    <property type="taxonomic scope" value="Bacteria"/>
</dbReference>